<feature type="transmembrane region" description="Helical" evidence="6">
    <location>
        <begin position="397"/>
        <end position="417"/>
    </location>
</feature>
<dbReference type="InterPro" id="IPR036259">
    <property type="entry name" value="MFS_trans_sf"/>
</dbReference>
<protein>
    <submittedName>
        <fullName evidence="8">Major facilitator transporter</fullName>
    </submittedName>
</protein>
<feature type="transmembrane region" description="Helical" evidence="6">
    <location>
        <begin position="166"/>
        <end position="186"/>
    </location>
</feature>
<dbReference type="InterPro" id="IPR020846">
    <property type="entry name" value="MFS_dom"/>
</dbReference>
<dbReference type="Proteomes" id="UP000054770">
    <property type="component" value="Unassembled WGS sequence"/>
</dbReference>
<dbReference type="RefSeq" id="WP_160110117.1">
    <property type="nucleotide sequence ID" value="NZ_FCON02000130.1"/>
</dbReference>
<sequence length="454" mass="48345">MFQKTSRLHAWIVVVMLFLFMVINFADKAVIGLAAVPIMRDLGLSPQQFGIVGGSFFLLFTVSGLLFGLASTRIKTRWLLALLSIVWAIAQFPLVGTVTYPVLIACRVLLGAGEGPAYALAAHASYKWFDNTKRNIPTVIVQQGASVGLLLAGPCLTFLITRYDWHAAFLALGVVGCLWTAVWLVVGKDGTVDETRSVVEPEPSPAVVSGQAEGMRFMIKRIATDRTLVGSIILTFAGYAVVSVNFTWFPAYLHAGLGYPASDAGWLFSLMAGVSIPSMLAVAWISRVLKDKGASSHLSRGVMASAPVALAGVFMLCSTTDISPSAKLVCYTIASVLSQCGMTLSPLMVGEVVAARQRGAWLSVVTALGTFAGVLIPPLIGHFVSAAHGTAAGFENGFVLLGSMLIPAGLLGIWLMNPEKSARRLQRQRMARETADGQSAVAHEESRSNIAQSL</sequence>
<evidence type="ECO:0000313" key="8">
    <source>
        <dbReference type="EMBL" id="SAL83002.1"/>
    </source>
</evidence>
<dbReference type="OrthoDB" id="4474610at2"/>
<reference evidence="8" key="1">
    <citation type="submission" date="2016-01" db="EMBL/GenBank/DDBJ databases">
        <authorList>
            <person name="Peeters C."/>
        </authorList>
    </citation>
    <scope>NUCLEOTIDE SEQUENCE [LARGE SCALE GENOMIC DNA]</scope>
    <source>
        <strain evidence="8">LMG 22940</strain>
    </source>
</reference>
<evidence type="ECO:0000256" key="1">
    <source>
        <dbReference type="ARBA" id="ARBA00004141"/>
    </source>
</evidence>
<feature type="transmembrane region" description="Helical" evidence="6">
    <location>
        <begin position="138"/>
        <end position="160"/>
    </location>
</feature>
<dbReference type="PROSITE" id="PS50850">
    <property type="entry name" value="MFS"/>
    <property type="match status" value="1"/>
</dbReference>
<keyword evidence="9" id="KW-1185">Reference proteome</keyword>
<feature type="transmembrane region" description="Helical" evidence="6">
    <location>
        <begin position="298"/>
        <end position="316"/>
    </location>
</feature>
<keyword evidence="4 6" id="KW-0472">Membrane</keyword>
<evidence type="ECO:0000313" key="9">
    <source>
        <dbReference type="Proteomes" id="UP000054770"/>
    </source>
</evidence>
<dbReference type="Pfam" id="PF07690">
    <property type="entry name" value="MFS_1"/>
    <property type="match status" value="1"/>
</dbReference>
<organism evidence="8 9">
    <name type="scientific">Caballeronia choica</name>
    <dbReference type="NCBI Taxonomy" id="326476"/>
    <lineage>
        <taxon>Bacteria</taxon>
        <taxon>Pseudomonadati</taxon>
        <taxon>Pseudomonadota</taxon>
        <taxon>Betaproteobacteria</taxon>
        <taxon>Burkholderiales</taxon>
        <taxon>Burkholderiaceae</taxon>
        <taxon>Caballeronia</taxon>
    </lineage>
</organism>
<evidence type="ECO:0000256" key="2">
    <source>
        <dbReference type="ARBA" id="ARBA00022692"/>
    </source>
</evidence>
<comment type="caution">
    <text evidence="8">The sequence shown here is derived from an EMBL/GenBank/DDBJ whole genome shotgun (WGS) entry which is preliminary data.</text>
</comment>
<proteinExistence type="predicted"/>
<dbReference type="PANTHER" id="PTHR11662:SF450">
    <property type="entry name" value="BLR1003 PROTEIN"/>
    <property type="match status" value="1"/>
</dbReference>
<comment type="subcellular location">
    <subcellularLocation>
        <location evidence="1">Membrane</location>
        <topology evidence="1">Multi-pass membrane protein</topology>
    </subcellularLocation>
</comment>
<feature type="transmembrane region" description="Helical" evidence="6">
    <location>
        <begin position="48"/>
        <end position="71"/>
    </location>
</feature>
<feature type="region of interest" description="Disordered" evidence="5">
    <location>
        <begin position="433"/>
        <end position="454"/>
    </location>
</feature>
<keyword evidence="3 6" id="KW-1133">Transmembrane helix</keyword>
<dbReference type="PANTHER" id="PTHR11662">
    <property type="entry name" value="SOLUTE CARRIER FAMILY 17"/>
    <property type="match status" value="1"/>
</dbReference>
<evidence type="ECO:0000256" key="3">
    <source>
        <dbReference type="ARBA" id="ARBA00022989"/>
    </source>
</evidence>
<gene>
    <name evidence="8" type="ORF">AWB68_06737</name>
</gene>
<evidence type="ECO:0000256" key="4">
    <source>
        <dbReference type="ARBA" id="ARBA00023136"/>
    </source>
</evidence>
<feature type="transmembrane region" description="Helical" evidence="6">
    <location>
        <begin position="78"/>
        <end position="96"/>
    </location>
</feature>
<evidence type="ECO:0000256" key="6">
    <source>
        <dbReference type="SAM" id="Phobius"/>
    </source>
</evidence>
<feature type="transmembrane region" description="Helical" evidence="6">
    <location>
        <begin position="265"/>
        <end position="286"/>
    </location>
</feature>
<feature type="transmembrane region" description="Helical" evidence="6">
    <location>
        <begin position="228"/>
        <end position="253"/>
    </location>
</feature>
<name>A0A158KPF1_9BURK</name>
<feature type="transmembrane region" description="Helical" evidence="6">
    <location>
        <begin position="102"/>
        <end position="126"/>
    </location>
</feature>
<evidence type="ECO:0000256" key="5">
    <source>
        <dbReference type="SAM" id="MobiDB-lite"/>
    </source>
</evidence>
<feature type="transmembrane region" description="Helical" evidence="6">
    <location>
        <begin position="361"/>
        <end position="385"/>
    </location>
</feature>
<dbReference type="GO" id="GO:0022857">
    <property type="term" value="F:transmembrane transporter activity"/>
    <property type="evidence" value="ECO:0007669"/>
    <property type="project" value="InterPro"/>
</dbReference>
<dbReference type="AlphaFoldDB" id="A0A158KPF1"/>
<dbReference type="Gene3D" id="1.20.1250.20">
    <property type="entry name" value="MFS general substrate transporter like domains"/>
    <property type="match status" value="2"/>
</dbReference>
<keyword evidence="2 6" id="KW-0812">Transmembrane</keyword>
<accession>A0A158KPF1</accession>
<evidence type="ECO:0000259" key="7">
    <source>
        <dbReference type="PROSITE" id="PS50850"/>
    </source>
</evidence>
<dbReference type="SUPFAM" id="SSF103473">
    <property type="entry name" value="MFS general substrate transporter"/>
    <property type="match status" value="1"/>
</dbReference>
<dbReference type="EMBL" id="FCON02000130">
    <property type="protein sequence ID" value="SAL83002.1"/>
    <property type="molecule type" value="Genomic_DNA"/>
</dbReference>
<dbReference type="InterPro" id="IPR011701">
    <property type="entry name" value="MFS"/>
</dbReference>
<feature type="transmembrane region" description="Helical" evidence="6">
    <location>
        <begin position="12"/>
        <end position="36"/>
    </location>
</feature>
<feature type="domain" description="Major facilitator superfamily (MFS) profile" evidence="7">
    <location>
        <begin position="13"/>
        <end position="420"/>
    </location>
</feature>
<dbReference type="InterPro" id="IPR050382">
    <property type="entry name" value="MFS_Na/Anion_cotransporter"/>
</dbReference>
<dbReference type="GO" id="GO:0016020">
    <property type="term" value="C:membrane"/>
    <property type="evidence" value="ECO:0007669"/>
    <property type="project" value="UniProtKB-SubCell"/>
</dbReference>
<feature type="transmembrane region" description="Helical" evidence="6">
    <location>
        <begin position="328"/>
        <end position="349"/>
    </location>
</feature>